<dbReference type="CDD" id="cd09272">
    <property type="entry name" value="RNase_HI_RT_Ty1"/>
    <property type="match status" value="1"/>
</dbReference>
<evidence type="ECO:0000256" key="1">
    <source>
        <dbReference type="PROSITE-ProRule" id="PRU00047"/>
    </source>
</evidence>
<dbReference type="PANTHER" id="PTHR11439">
    <property type="entry name" value="GAG-POL-RELATED RETROTRANSPOSON"/>
    <property type="match status" value="1"/>
</dbReference>
<keyword evidence="1" id="KW-0479">Metal-binding</keyword>
<dbReference type="SMART" id="SM00343">
    <property type="entry name" value="ZnF_C2HC"/>
    <property type="match status" value="2"/>
</dbReference>
<dbReference type="Proteomes" id="UP001652623">
    <property type="component" value="Chromosome 1"/>
</dbReference>
<reference evidence="4" key="1">
    <citation type="submission" date="2025-08" db="UniProtKB">
        <authorList>
            <consortium name="RefSeq"/>
        </authorList>
    </citation>
    <scope>IDENTIFICATION</scope>
    <source>
        <tissue evidence="4">Seedling</tissue>
    </source>
</reference>
<dbReference type="Gene3D" id="4.10.60.10">
    <property type="entry name" value="Zinc finger, CCHC-type"/>
    <property type="match status" value="1"/>
</dbReference>
<sequence>MWDFLKKIYHQDNSARRFQLELELSEYCQGNLSIQDYYSGFLNLWAEYKELVYASVPPEGLPILQQVHEVSQRDQFLMKLRREYEPIRVNLMSRIPSPSLETCFAELFREEQRCVTQSVLENKNHQRANPMEIAYATQAKVRDMSKVQCYSCKEYGHIANYCKKNFCNYCKKSGHLIAECRRRPQNRTSQALHVSHSSSTPGFDSGSISSSGMTNITPEVVQQLIYSALSTLGISAIAGSQSWPLFQMDVKNAFLHGDLQEEVYMRLPPGVQSDSQNHVCRLRRSLYGLKQAPRAWFQKFSNFLRTLDFKQSYNDPSMFLHHSAADITILLVYVDDIIITGTDPGGIKELQASLHSSFHMKDLGILTYFLGLEVHHSDRGIFVNQHKYTHDLIALAGLENSTPVDTPLEVNVKYSQTDGDLLPDPTIYRRLVGSLIYLTITRPDISYAVNLMSQFMRQPRHLHLAAVKRIIRYLIGTPSRGIFYKAHSSLILQAYSDADWAGCPDTRRSTTGWCMYLGDALISWKCQKQRKLSKSSIESEYRAMSSACSEIVWLRRLLSELGFPRADPTPLYADNMSAIRITVNPVLHERTKHIEVDCHYIRDAYVDNIITVPYVSTEFQAADILTKALTKIRHQFLVGKLMLLDSPASI</sequence>
<keyword evidence="1" id="KW-0863">Zinc-finger</keyword>
<evidence type="ECO:0000313" key="4">
    <source>
        <dbReference type="RefSeq" id="XP_060669954.1"/>
    </source>
</evidence>
<dbReference type="InterPro" id="IPR013103">
    <property type="entry name" value="RVT_2"/>
</dbReference>
<dbReference type="InterPro" id="IPR036875">
    <property type="entry name" value="Znf_CCHC_sf"/>
</dbReference>
<gene>
    <name evidence="4" type="primary">LOC125419286</name>
</gene>
<proteinExistence type="predicted"/>
<dbReference type="PROSITE" id="PS50158">
    <property type="entry name" value="ZF_CCHC"/>
    <property type="match status" value="1"/>
</dbReference>
<dbReference type="Pfam" id="PF07727">
    <property type="entry name" value="RVT_2"/>
    <property type="match status" value="1"/>
</dbReference>
<dbReference type="SUPFAM" id="SSF57756">
    <property type="entry name" value="Retrovirus zinc finger-like domains"/>
    <property type="match status" value="1"/>
</dbReference>
<dbReference type="SUPFAM" id="SSF56672">
    <property type="entry name" value="DNA/RNA polymerases"/>
    <property type="match status" value="1"/>
</dbReference>
<keyword evidence="1" id="KW-0862">Zinc</keyword>
<protein>
    <submittedName>
        <fullName evidence="4">Retrovirus-related Pol polyprotein from transposon RE1 isoform X2</fullName>
    </submittedName>
</protein>
<dbReference type="GeneID" id="125419286"/>
<keyword evidence="3" id="KW-1185">Reference proteome</keyword>
<dbReference type="PANTHER" id="PTHR11439:SF497">
    <property type="entry name" value="CYSTEINE-RICH RLK (RECEPTOR-LIKE PROTEIN KINASE) 8"/>
    <property type="match status" value="1"/>
</dbReference>
<name>A0ABM3ZZQ0_ZIZJJ</name>
<feature type="domain" description="CCHC-type" evidence="2">
    <location>
        <begin position="149"/>
        <end position="164"/>
    </location>
</feature>
<dbReference type="InterPro" id="IPR043502">
    <property type="entry name" value="DNA/RNA_pol_sf"/>
</dbReference>
<evidence type="ECO:0000259" key="2">
    <source>
        <dbReference type="PROSITE" id="PS50158"/>
    </source>
</evidence>
<organism evidence="3 4">
    <name type="scientific">Ziziphus jujuba</name>
    <name type="common">Chinese jujube</name>
    <name type="synonym">Ziziphus sativa</name>
    <dbReference type="NCBI Taxonomy" id="326968"/>
    <lineage>
        <taxon>Eukaryota</taxon>
        <taxon>Viridiplantae</taxon>
        <taxon>Streptophyta</taxon>
        <taxon>Embryophyta</taxon>
        <taxon>Tracheophyta</taxon>
        <taxon>Spermatophyta</taxon>
        <taxon>Magnoliopsida</taxon>
        <taxon>eudicotyledons</taxon>
        <taxon>Gunneridae</taxon>
        <taxon>Pentapetalae</taxon>
        <taxon>rosids</taxon>
        <taxon>fabids</taxon>
        <taxon>Rosales</taxon>
        <taxon>Rhamnaceae</taxon>
        <taxon>Paliureae</taxon>
        <taxon>Ziziphus</taxon>
    </lineage>
</organism>
<dbReference type="RefSeq" id="XP_060669954.1">
    <property type="nucleotide sequence ID" value="XM_060813971.1"/>
</dbReference>
<accession>A0ABM3ZZQ0</accession>
<evidence type="ECO:0000313" key="3">
    <source>
        <dbReference type="Proteomes" id="UP001652623"/>
    </source>
</evidence>
<dbReference type="InterPro" id="IPR001878">
    <property type="entry name" value="Znf_CCHC"/>
</dbReference>